<dbReference type="GO" id="GO:0016491">
    <property type="term" value="F:oxidoreductase activity"/>
    <property type="evidence" value="ECO:0007669"/>
    <property type="project" value="TreeGrafter"/>
</dbReference>
<gene>
    <name evidence="2" type="ORF">K493DRAFT_316577</name>
</gene>
<comment type="similarity">
    <text evidence="1">Belongs to the short-chain dehydrogenases/reductases (SDR) family.</text>
</comment>
<dbReference type="EMBL" id="MCFE01000275">
    <property type="protein sequence ID" value="ORX92445.1"/>
    <property type="molecule type" value="Genomic_DNA"/>
</dbReference>
<name>A0A1Y1Y3I7_9FUNG</name>
<dbReference type="GO" id="GO:0005737">
    <property type="term" value="C:cytoplasm"/>
    <property type="evidence" value="ECO:0007669"/>
    <property type="project" value="TreeGrafter"/>
</dbReference>
<dbReference type="Proteomes" id="UP000193498">
    <property type="component" value="Unassembled WGS sequence"/>
</dbReference>
<accession>A0A1Y1Y3I7</accession>
<evidence type="ECO:0000313" key="2">
    <source>
        <dbReference type="EMBL" id="ORX92445.1"/>
    </source>
</evidence>
<protein>
    <submittedName>
        <fullName evidence="2">Cell-cell signaling protein csgA-like protein</fullName>
    </submittedName>
</protein>
<reference evidence="2 3" key="1">
    <citation type="submission" date="2016-07" db="EMBL/GenBank/DDBJ databases">
        <title>Pervasive Adenine N6-methylation of Active Genes in Fungi.</title>
        <authorList>
            <consortium name="DOE Joint Genome Institute"/>
            <person name="Mondo S.J."/>
            <person name="Dannebaum R.O."/>
            <person name="Kuo R.C."/>
            <person name="Labutti K."/>
            <person name="Haridas S."/>
            <person name="Kuo A."/>
            <person name="Salamov A."/>
            <person name="Ahrendt S.R."/>
            <person name="Lipzen A."/>
            <person name="Sullivan W."/>
            <person name="Andreopoulos W.B."/>
            <person name="Clum A."/>
            <person name="Lindquist E."/>
            <person name="Daum C."/>
            <person name="Ramamoorthy G.K."/>
            <person name="Gryganskyi A."/>
            <person name="Culley D."/>
            <person name="Magnuson J.K."/>
            <person name="James T.Y."/>
            <person name="O'Malley M.A."/>
            <person name="Stajich J.E."/>
            <person name="Spatafora J.W."/>
            <person name="Visel A."/>
            <person name="Grigoriev I.V."/>
        </authorList>
    </citation>
    <scope>NUCLEOTIDE SEQUENCE [LARGE SCALE GENOMIC DNA]</scope>
    <source>
        <strain evidence="2 3">CBS 931.73</strain>
    </source>
</reference>
<dbReference type="Gene3D" id="3.40.50.720">
    <property type="entry name" value="NAD(P)-binding Rossmann-like Domain"/>
    <property type="match status" value="1"/>
</dbReference>
<organism evidence="2 3">
    <name type="scientific">Basidiobolus meristosporus CBS 931.73</name>
    <dbReference type="NCBI Taxonomy" id="1314790"/>
    <lineage>
        <taxon>Eukaryota</taxon>
        <taxon>Fungi</taxon>
        <taxon>Fungi incertae sedis</taxon>
        <taxon>Zoopagomycota</taxon>
        <taxon>Entomophthoromycotina</taxon>
        <taxon>Basidiobolomycetes</taxon>
        <taxon>Basidiobolales</taxon>
        <taxon>Basidiobolaceae</taxon>
        <taxon>Basidiobolus</taxon>
    </lineage>
</organism>
<dbReference type="InterPro" id="IPR002347">
    <property type="entry name" value="SDR_fam"/>
</dbReference>
<evidence type="ECO:0000313" key="3">
    <source>
        <dbReference type="Proteomes" id="UP000193498"/>
    </source>
</evidence>
<dbReference type="SUPFAM" id="SSF51735">
    <property type="entry name" value="NAD(P)-binding Rossmann-fold domains"/>
    <property type="match status" value="1"/>
</dbReference>
<dbReference type="InterPro" id="IPR036291">
    <property type="entry name" value="NAD(P)-bd_dom_sf"/>
</dbReference>
<sequence>MSVAVVQGASRGLGLALAKTLLSRTQLSVVATCRQPESSEAAMLRYIGDQTLSKRLTILPLDVTDEATIRAAAKQVQYTYGDKPVKLFLNVAGILHAEKAIEQMDMHAALETFQINTLGPMASAKHFVPLLCQDANPEDPFLGEFSVFASISARVGSIGDNRLGGWYSYRCSKAAVNQFTRTLSREFNNRKRKSLAVSLHPGTVDTGLSAPFQANIAKSSLFTPDVAANHLFQVLQQLSARHNGRFLAWDGKEIEY</sequence>
<dbReference type="InParanoid" id="A0A1Y1Y3I7"/>
<dbReference type="Pfam" id="PF00106">
    <property type="entry name" value="adh_short"/>
    <property type="match status" value="1"/>
</dbReference>
<dbReference type="STRING" id="1314790.A0A1Y1Y3I7"/>
<dbReference type="OrthoDB" id="5296at2759"/>
<evidence type="ECO:0000256" key="1">
    <source>
        <dbReference type="ARBA" id="ARBA00006484"/>
    </source>
</evidence>
<dbReference type="AlphaFoldDB" id="A0A1Y1Y3I7"/>
<dbReference type="PANTHER" id="PTHR43544">
    <property type="entry name" value="SHORT-CHAIN DEHYDROGENASE/REDUCTASE"/>
    <property type="match status" value="1"/>
</dbReference>
<keyword evidence="3" id="KW-1185">Reference proteome</keyword>
<dbReference type="CDD" id="cd05325">
    <property type="entry name" value="carb_red_sniffer_like_SDR_c"/>
    <property type="match status" value="1"/>
</dbReference>
<dbReference type="InterPro" id="IPR051468">
    <property type="entry name" value="Fungal_SecMetab_SDRs"/>
</dbReference>
<dbReference type="PANTHER" id="PTHR43544:SF12">
    <property type="entry name" value="NAD(P)-BINDING ROSSMANN-FOLD SUPERFAMILY PROTEIN"/>
    <property type="match status" value="1"/>
</dbReference>
<comment type="caution">
    <text evidence="2">The sequence shown here is derived from an EMBL/GenBank/DDBJ whole genome shotgun (WGS) entry which is preliminary data.</text>
</comment>
<proteinExistence type="inferred from homology"/>
<dbReference type="PRINTS" id="PR00081">
    <property type="entry name" value="GDHRDH"/>
</dbReference>